<protein>
    <submittedName>
        <fullName evidence="2">N-acetyltransferase</fullName>
    </submittedName>
</protein>
<evidence type="ECO:0000259" key="1">
    <source>
        <dbReference type="PROSITE" id="PS51186"/>
    </source>
</evidence>
<comment type="caution">
    <text evidence="2">The sequence shown here is derived from an EMBL/GenBank/DDBJ whole genome shotgun (WGS) entry which is preliminary data.</text>
</comment>
<keyword evidence="2" id="KW-0808">Transferase</keyword>
<evidence type="ECO:0000313" key="2">
    <source>
        <dbReference type="EMBL" id="RRH75084.1"/>
    </source>
</evidence>
<dbReference type="EMBL" id="RRAZ01000011">
    <property type="protein sequence ID" value="RRH75084.1"/>
    <property type="molecule type" value="Genomic_DNA"/>
</dbReference>
<dbReference type="Gene3D" id="3.40.630.30">
    <property type="match status" value="1"/>
</dbReference>
<gene>
    <name evidence="2" type="ORF">EG244_08860</name>
</gene>
<dbReference type="CDD" id="cd04301">
    <property type="entry name" value="NAT_SF"/>
    <property type="match status" value="1"/>
</dbReference>
<keyword evidence="3" id="KW-1185">Reference proteome</keyword>
<dbReference type="Pfam" id="PF13508">
    <property type="entry name" value="Acetyltransf_7"/>
    <property type="match status" value="1"/>
</dbReference>
<dbReference type="AlphaFoldDB" id="A0A3P3DMC5"/>
<sequence length="164" mass="16852">MEIRSEAPGETGAIAALITAAFIGVPQSDGTEARIVDRLRRQGGLRLSLVAVSEGGLSGHIAFSGVKIGGQAGAWYGLGPLSVAPDRQGQGIGSALLRAGLDRLQGLNAAGVVVLGDPGFYGRFGFAVRAGLRYPNVPLEYFQALSFGAEIPEGVVSYHPAFSG</sequence>
<organism evidence="2 3">
    <name type="scientific">Falsigemmobacter faecalis</name>
    <dbReference type="NCBI Taxonomy" id="2488730"/>
    <lineage>
        <taxon>Bacteria</taxon>
        <taxon>Pseudomonadati</taxon>
        <taxon>Pseudomonadota</taxon>
        <taxon>Alphaproteobacteria</taxon>
        <taxon>Rhodobacterales</taxon>
        <taxon>Paracoccaceae</taxon>
        <taxon>Falsigemmobacter</taxon>
    </lineage>
</organism>
<proteinExistence type="predicted"/>
<accession>A0A3P3DMC5</accession>
<dbReference type="PROSITE" id="PS51186">
    <property type="entry name" value="GNAT"/>
    <property type="match status" value="1"/>
</dbReference>
<dbReference type="SUPFAM" id="SSF55729">
    <property type="entry name" value="Acyl-CoA N-acyltransferases (Nat)"/>
    <property type="match status" value="1"/>
</dbReference>
<dbReference type="GO" id="GO:0016747">
    <property type="term" value="F:acyltransferase activity, transferring groups other than amino-acyl groups"/>
    <property type="evidence" value="ECO:0007669"/>
    <property type="project" value="InterPro"/>
</dbReference>
<evidence type="ECO:0000313" key="3">
    <source>
        <dbReference type="Proteomes" id="UP000282125"/>
    </source>
</evidence>
<dbReference type="InterPro" id="IPR016181">
    <property type="entry name" value="Acyl_CoA_acyltransferase"/>
</dbReference>
<dbReference type="Proteomes" id="UP000282125">
    <property type="component" value="Unassembled WGS sequence"/>
</dbReference>
<reference evidence="2 3" key="1">
    <citation type="submission" date="2018-11" db="EMBL/GenBank/DDBJ databases">
        <title>Gemmobacter sp. nov., YIM 102744-1 draft genome.</title>
        <authorList>
            <person name="Li G."/>
            <person name="Jiang Y."/>
        </authorList>
    </citation>
    <scope>NUCLEOTIDE SEQUENCE [LARGE SCALE GENOMIC DNA]</scope>
    <source>
        <strain evidence="2 3">YIM 102744-1</strain>
    </source>
</reference>
<dbReference type="OrthoDB" id="9797178at2"/>
<name>A0A3P3DMC5_9RHOB</name>
<feature type="domain" description="N-acetyltransferase" evidence="1">
    <location>
        <begin position="1"/>
        <end position="152"/>
    </location>
</feature>
<dbReference type="RefSeq" id="WP_124964651.1">
    <property type="nucleotide sequence ID" value="NZ_RRAZ01000011.1"/>
</dbReference>
<dbReference type="InterPro" id="IPR000182">
    <property type="entry name" value="GNAT_dom"/>
</dbReference>